<dbReference type="PROSITE" id="PS51005">
    <property type="entry name" value="NAC"/>
    <property type="match status" value="1"/>
</dbReference>
<dbReference type="Proteomes" id="UP000886885">
    <property type="component" value="Chromosome 14A"/>
</dbReference>
<evidence type="ECO:0000256" key="1">
    <source>
        <dbReference type="ARBA" id="ARBA00004123"/>
    </source>
</evidence>
<dbReference type="GO" id="GO:0003677">
    <property type="term" value="F:DNA binding"/>
    <property type="evidence" value="ECO:0007669"/>
    <property type="project" value="InterPro"/>
</dbReference>
<protein>
    <recommendedName>
        <fullName evidence="2">NAC domain-containing protein</fullName>
    </recommendedName>
</protein>
<reference evidence="3" key="1">
    <citation type="journal article" date="2020" name="bioRxiv">
        <title>Hybrid origin of Populus tomentosa Carr. identified through genome sequencing and phylogenomic analysis.</title>
        <authorList>
            <person name="An X."/>
            <person name="Gao K."/>
            <person name="Chen Z."/>
            <person name="Li J."/>
            <person name="Yang X."/>
            <person name="Yang X."/>
            <person name="Zhou J."/>
            <person name="Guo T."/>
            <person name="Zhao T."/>
            <person name="Huang S."/>
            <person name="Miao D."/>
            <person name="Khan W.U."/>
            <person name="Rao P."/>
            <person name="Ye M."/>
            <person name="Lei B."/>
            <person name="Liao W."/>
            <person name="Wang J."/>
            <person name="Ji L."/>
            <person name="Li Y."/>
            <person name="Guo B."/>
            <person name="Mustafa N.S."/>
            <person name="Li S."/>
            <person name="Yun Q."/>
            <person name="Keller S.R."/>
            <person name="Mao J."/>
            <person name="Zhang R."/>
            <person name="Strauss S.H."/>
        </authorList>
    </citation>
    <scope>NUCLEOTIDE SEQUENCE</scope>
    <source>
        <strain evidence="3">GM15</strain>
        <tissue evidence="3">Leaf</tissue>
    </source>
</reference>
<keyword evidence="4" id="KW-1185">Reference proteome</keyword>
<gene>
    <name evidence="3" type="ORF">POTOM_046761</name>
</gene>
<evidence type="ECO:0000313" key="3">
    <source>
        <dbReference type="EMBL" id="KAG6749694.1"/>
    </source>
</evidence>
<dbReference type="GO" id="GO:0006355">
    <property type="term" value="P:regulation of DNA-templated transcription"/>
    <property type="evidence" value="ECO:0007669"/>
    <property type="project" value="InterPro"/>
</dbReference>
<dbReference type="OrthoDB" id="822953at2759"/>
<proteinExistence type="predicted"/>
<dbReference type="EMBL" id="JAAWWB010000027">
    <property type="protein sequence ID" value="KAG6749694.1"/>
    <property type="molecule type" value="Genomic_DNA"/>
</dbReference>
<comment type="subcellular location">
    <subcellularLocation>
        <location evidence="1">Nucleus</location>
    </subcellularLocation>
</comment>
<name>A0A8X8CE79_POPTO</name>
<dbReference type="GO" id="GO:0005634">
    <property type="term" value="C:nucleus"/>
    <property type="evidence" value="ECO:0007669"/>
    <property type="project" value="UniProtKB-SubCell"/>
</dbReference>
<comment type="caution">
    <text evidence="3">The sequence shown here is derived from an EMBL/GenBank/DDBJ whole genome shotgun (WGS) entry which is preliminary data.</text>
</comment>
<accession>A0A8X8CE79</accession>
<evidence type="ECO:0000259" key="2">
    <source>
        <dbReference type="PROSITE" id="PS51005"/>
    </source>
</evidence>
<organism evidence="3 4">
    <name type="scientific">Populus tomentosa</name>
    <name type="common">Chinese white poplar</name>
    <dbReference type="NCBI Taxonomy" id="118781"/>
    <lineage>
        <taxon>Eukaryota</taxon>
        <taxon>Viridiplantae</taxon>
        <taxon>Streptophyta</taxon>
        <taxon>Embryophyta</taxon>
        <taxon>Tracheophyta</taxon>
        <taxon>Spermatophyta</taxon>
        <taxon>Magnoliopsida</taxon>
        <taxon>eudicotyledons</taxon>
        <taxon>Gunneridae</taxon>
        <taxon>Pentapetalae</taxon>
        <taxon>rosids</taxon>
        <taxon>fabids</taxon>
        <taxon>Malpighiales</taxon>
        <taxon>Salicaceae</taxon>
        <taxon>Saliceae</taxon>
        <taxon>Populus</taxon>
    </lineage>
</organism>
<dbReference type="InterPro" id="IPR003441">
    <property type="entry name" value="NAC-dom"/>
</dbReference>
<feature type="domain" description="NAC" evidence="2">
    <location>
        <begin position="1"/>
        <end position="55"/>
    </location>
</feature>
<sequence length="185" mass="21147">MGTKKVIGTRKTLVFYTKASPKPIRTGWIIHEYEYFSDLSLSKQGGYVLCKLKKKPDVKTSKGEPNHHMVSISDFEAAPSFPNQREFVLCKLEKDPHAIMPTYEEGEASFNVTSDHCENQNSTGYNYPQTFEEGEYGARTASNIIYNEPEEDTYQLHAELNSFLGYDERCYSLNSALQFPHGDMY</sequence>
<evidence type="ECO:0000313" key="4">
    <source>
        <dbReference type="Proteomes" id="UP000886885"/>
    </source>
</evidence>
<dbReference type="PANTHER" id="PTHR31989">
    <property type="entry name" value="NAC DOMAIN-CONTAINING PROTEIN 82-RELATED"/>
    <property type="match status" value="1"/>
</dbReference>
<dbReference type="AlphaFoldDB" id="A0A8X8CE79"/>